<dbReference type="EnsemblMetazoa" id="HelroT166846">
    <property type="protein sequence ID" value="HelroP166846"/>
    <property type="gene ID" value="HelroG166846"/>
</dbReference>
<organism evidence="2 3">
    <name type="scientific">Helobdella robusta</name>
    <name type="common">Californian leech</name>
    <dbReference type="NCBI Taxonomy" id="6412"/>
    <lineage>
        <taxon>Eukaryota</taxon>
        <taxon>Metazoa</taxon>
        <taxon>Spiralia</taxon>
        <taxon>Lophotrochozoa</taxon>
        <taxon>Annelida</taxon>
        <taxon>Clitellata</taxon>
        <taxon>Hirudinea</taxon>
        <taxon>Rhynchobdellida</taxon>
        <taxon>Glossiphoniidae</taxon>
        <taxon>Helobdella</taxon>
    </lineage>
</organism>
<dbReference type="PANTHER" id="PTHR46409">
    <property type="entry name" value="HTH PSQ-TYPE DOMAIN-CONTAINING PROTEIN"/>
    <property type="match status" value="1"/>
</dbReference>
<accession>T1EYM3</accession>
<protein>
    <submittedName>
        <fullName evidence="1 2">Uncharacterized protein</fullName>
    </submittedName>
</protein>
<dbReference type="OMA" id="IGTANHA"/>
<keyword evidence="3" id="KW-1185">Reference proteome</keyword>
<dbReference type="GeneID" id="20201673"/>
<dbReference type="PANTHER" id="PTHR46409:SF1">
    <property type="entry name" value="HTH PSQ-TYPE DOMAIN-CONTAINING PROTEIN"/>
    <property type="match status" value="1"/>
</dbReference>
<name>T1EYM3_HELRO</name>
<dbReference type="eggNOG" id="ENOG502RZHU">
    <property type="taxonomic scope" value="Eukaryota"/>
</dbReference>
<proteinExistence type="predicted"/>
<reference evidence="3" key="1">
    <citation type="submission" date="2012-12" db="EMBL/GenBank/DDBJ databases">
        <authorList>
            <person name="Hellsten U."/>
            <person name="Grimwood J."/>
            <person name="Chapman J.A."/>
            <person name="Shapiro H."/>
            <person name="Aerts A."/>
            <person name="Otillar R.P."/>
            <person name="Terry A.Y."/>
            <person name="Boore J.L."/>
            <person name="Simakov O."/>
            <person name="Marletaz F."/>
            <person name="Cho S.-J."/>
            <person name="Edsinger-Gonzales E."/>
            <person name="Havlak P."/>
            <person name="Kuo D.-H."/>
            <person name="Larsson T."/>
            <person name="Lv J."/>
            <person name="Arendt D."/>
            <person name="Savage R."/>
            <person name="Osoegawa K."/>
            <person name="de Jong P."/>
            <person name="Lindberg D.R."/>
            <person name="Seaver E.C."/>
            <person name="Weisblat D.A."/>
            <person name="Putnam N.H."/>
            <person name="Grigoriev I.V."/>
            <person name="Rokhsar D.S."/>
        </authorList>
    </citation>
    <scope>NUCLEOTIDE SEQUENCE</scope>
</reference>
<dbReference type="EMBL" id="AMQM01002578">
    <property type="status" value="NOT_ANNOTATED_CDS"/>
    <property type="molecule type" value="Genomic_DNA"/>
</dbReference>
<dbReference type="OrthoDB" id="6617942at2759"/>
<sequence>MNYRFAICFPVSTGPNSFSGSIGKRLDSCLDFKVEAFEPIPTELPDLNTDFLSTNQKYLYQMCSATSASTVSPDLAIKDPGKLTYFRWLTCANRILQLYIGTANHAENLKELANFIMKAYAPTWFDIKTKSSCKYGPIHVFNMVKRKFEDL</sequence>
<dbReference type="RefSeq" id="XP_009010287.1">
    <property type="nucleotide sequence ID" value="XM_009012039.1"/>
</dbReference>
<evidence type="ECO:0000313" key="1">
    <source>
        <dbReference type="EMBL" id="ESO11799.1"/>
    </source>
</evidence>
<evidence type="ECO:0000313" key="3">
    <source>
        <dbReference type="Proteomes" id="UP000015101"/>
    </source>
</evidence>
<reference evidence="2" key="3">
    <citation type="submission" date="2015-06" db="UniProtKB">
        <authorList>
            <consortium name="EnsemblMetazoa"/>
        </authorList>
    </citation>
    <scope>IDENTIFICATION</scope>
</reference>
<dbReference type="InParanoid" id="T1EYM3"/>
<dbReference type="HOGENOM" id="CLU_1733461_0_0_1"/>
<dbReference type="CTD" id="20201673"/>
<gene>
    <name evidence="2" type="primary">20201673</name>
    <name evidence="1" type="ORF">HELRODRAFT_166846</name>
</gene>
<reference evidence="1 3" key="2">
    <citation type="journal article" date="2013" name="Nature">
        <title>Insights into bilaterian evolution from three spiralian genomes.</title>
        <authorList>
            <person name="Simakov O."/>
            <person name="Marletaz F."/>
            <person name="Cho S.J."/>
            <person name="Edsinger-Gonzales E."/>
            <person name="Havlak P."/>
            <person name="Hellsten U."/>
            <person name="Kuo D.H."/>
            <person name="Larsson T."/>
            <person name="Lv J."/>
            <person name="Arendt D."/>
            <person name="Savage R."/>
            <person name="Osoegawa K."/>
            <person name="de Jong P."/>
            <person name="Grimwood J."/>
            <person name="Chapman J.A."/>
            <person name="Shapiro H."/>
            <person name="Aerts A."/>
            <person name="Otillar R.P."/>
            <person name="Terry A.Y."/>
            <person name="Boore J.L."/>
            <person name="Grigoriev I.V."/>
            <person name="Lindberg D.R."/>
            <person name="Seaver E.C."/>
            <person name="Weisblat D.A."/>
            <person name="Putnam N.H."/>
            <person name="Rokhsar D.S."/>
        </authorList>
    </citation>
    <scope>NUCLEOTIDE SEQUENCE</scope>
</reference>
<evidence type="ECO:0000313" key="2">
    <source>
        <dbReference type="EnsemblMetazoa" id="HelroP166846"/>
    </source>
</evidence>
<dbReference type="Proteomes" id="UP000015101">
    <property type="component" value="Unassembled WGS sequence"/>
</dbReference>
<dbReference type="EMBL" id="KB095812">
    <property type="protein sequence ID" value="ESO11799.1"/>
    <property type="molecule type" value="Genomic_DNA"/>
</dbReference>
<dbReference type="KEGG" id="hro:HELRODRAFT_166846"/>
<dbReference type="AlphaFoldDB" id="T1EYM3"/>